<evidence type="ECO:0000256" key="1">
    <source>
        <dbReference type="SAM" id="MobiDB-lite"/>
    </source>
</evidence>
<dbReference type="SUPFAM" id="SSF141673">
    <property type="entry name" value="MOSC N-terminal domain-like"/>
    <property type="match status" value="1"/>
</dbReference>
<feature type="transmembrane region" description="Helical" evidence="2">
    <location>
        <begin position="20"/>
        <end position="40"/>
    </location>
</feature>
<dbReference type="Pfam" id="PF03476">
    <property type="entry name" value="MOSC_N"/>
    <property type="match status" value="1"/>
</dbReference>
<evidence type="ECO:0000313" key="4">
    <source>
        <dbReference type="EMBL" id="KJK60926.1"/>
    </source>
</evidence>
<feature type="region of interest" description="Disordered" evidence="1">
    <location>
        <begin position="353"/>
        <end position="380"/>
    </location>
</feature>
<evidence type="ECO:0000313" key="5">
    <source>
        <dbReference type="Proteomes" id="UP000033540"/>
    </source>
</evidence>
<sequence>MLRDILQSLQDTLKTSTVTYGVINIVLLLSLVFILVFQNGNTSTTRKKLKQLQRLGLSTSNMADQYDSKYDAPEGITTEGPVRIKAICIHPIKSCGRIELNRALLTKTGFMYDRCFAFATELGKNNPAIESKWRFISQRTKPTMSQIRTELWLPHKESNQHDPLVQAGGCIVVSFPDPDGPGWFDCLGKIFHTGNPVAKPEVRFIVPLQPTPAMINEYKIQFKTFGIHDRDAKGLDMGTIPSVAEALPKLKKYLRIANDQNLTLLRCTPDTLINNPSISTAFLPSTLCRHFYQENQPLNAFRFRANLWITGAPAFDEESWKRYRILPKGRDAGPRADVAPTVSVVCRTSRCTMPNVNPETGVPSTDNHPPEKKRGKPQPSATLVKFRTVEDGNKSALGYIGMHCVPEDRALRMAEEQEKGLYVAVGDEIEVLERGEHLYGSTGNDY</sequence>
<dbReference type="AlphaFoldDB" id="A0A0F0I177"/>
<reference evidence="4 5" key="1">
    <citation type="submission" date="2015-02" db="EMBL/GenBank/DDBJ databases">
        <title>Draft genome sequence of Aspergillus parasiticus SU-1.</title>
        <authorList>
            <person name="Yu J."/>
            <person name="Fedorova N."/>
            <person name="Yin Y."/>
            <person name="Losada L."/>
            <person name="Zafar N."/>
            <person name="Taujale R."/>
            <person name="Ehrlich K.C."/>
            <person name="Bhatnagar D."/>
            <person name="Cleveland T.E."/>
            <person name="Bennett J.W."/>
            <person name="Nierman W.C."/>
        </authorList>
    </citation>
    <scope>NUCLEOTIDE SEQUENCE [LARGE SCALE GENOMIC DNA]</scope>
    <source>
        <strain evidence="5">ATCC 56775 / NRRL 5862 / SRRC 143 / SU-1</strain>
    </source>
</reference>
<protein>
    <recommendedName>
        <fullName evidence="3">MOSC domain-containing protein</fullName>
    </recommendedName>
</protein>
<dbReference type="OrthoDB" id="17255at2759"/>
<name>A0A0F0I177_ASPPU</name>
<feature type="compositionally biased region" description="Polar residues" evidence="1">
    <location>
        <begin position="353"/>
        <end position="367"/>
    </location>
</feature>
<dbReference type="Proteomes" id="UP000033540">
    <property type="component" value="Unassembled WGS sequence"/>
</dbReference>
<evidence type="ECO:0000256" key="2">
    <source>
        <dbReference type="SAM" id="Phobius"/>
    </source>
</evidence>
<dbReference type="InterPro" id="IPR011037">
    <property type="entry name" value="Pyrv_Knase-like_insert_dom_sf"/>
</dbReference>
<evidence type="ECO:0000259" key="3">
    <source>
        <dbReference type="PROSITE" id="PS51340"/>
    </source>
</evidence>
<keyword evidence="2" id="KW-0472">Membrane</keyword>
<accession>A0A0F0I177</accession>
<comment type="caution">
    <text evidence="4">The sequence shown here is derived from an EMBL/GenBank/DDBJ whole genome shotgun (WGS) entry which is preliminary data.</text>
</comment>
<dbReference type="SUPFAM" id="SSF50800">
    <property type="entry name" value="PK beta-barrel domain-like"/>
    <property type="match status" value="1"/>
</dbReference>
<dbReference type="InterPro" id="IPR005302">
    <property type="entry name" value="MoCF_Sase_C"/>
</dbReference>
<dbReference type="Pfam" id="PF03473">
    <property type="entry name" value="MOSC"/>
    <property type="match status" value="1"/>
</dbReference>
<dbReference type="GO" id="GO:0030170">
    <property type="term" value="F:pyridoxal phosphate binding"/>
    <property type="evidence" value="ECO:0007669"/>
    <property type="project" value="InterPro"/>
</dbReference>
<dbReference type="GO" id="GO:0030151">
    <property type="term" value="F:molybdenum ion binding"/>
    <property type="evidence" value="ECO:0007669"/>
    <property type="project" value="InterPro"/>
</dbReference>
<keyword evidence="2" id="KW-1133">Transmembrane helix</keyword>
<feature type="domain" description="MOSC" evidence="3">
    <location>
        <begin position="240"/>
        <end position="432"/>
    </location>
</feature>
<dbReference type="EMBL" id="JZEE01000701">
    <property type="protein sequence ID" value="KJK60926.1"/>
    <property type="molecule type" value="Genomic_DNA"/>
</dbReference>
<organism evidence="4 5">
    <name type="scientific">Aspergillus parasiticus (strain ATCC 56775 / NRRL 5862 / SRRC 143 / SU-1)</name>
    <dbReference type="NCBI Taxonomy" id="1403190"/>
    <lineage>
        <taxon>Eukaryota</taxon>
        <taxon>Fungi</taxon>
        <taxon>Dikarya</taxon>
        <taxon>Ascomycota</taxon>
        <taxon>Pezizomycotina</taxon>
        <taxon>Eurotiomycetes</taxon>
        <taxon>Eurotiomycetidae</taxon>
        <taxon>Eurotiales</taxon>
        <taxon>Aspergillaceae</taxon>
        <taxon>Aspergillus</taxon>
        <taxon>Aspergillus subgen. Circumdati</taxon>
    </lineage>
</organism>
<dbReference type="InterPro" id="IPR005303">
    <property type="entry name" value="MOCOS_middle"/>
</dbReference>
<dbReference type="GO" id="GO:0003824">
    <property type="term" value="F:catalytic activity"/>
    <property type="evidence" value="ECO:0007669"/>
    <property type="project" value="InterPro"/>
</dbReference>
<proteinExistence type="predicted"/>
<keyword evidence="2" id="KW-0812">Transmembrane</keyword>
<gene>
    <name evidence="4" type="ORF">P875_00042795</name>
</gene>
<dbReference type="STRING" id="1403190.A0A0F0I177"/>
<dbReference type="PROSITE" id="PS51340">
    <property type="entry name" value="MOSC"/>
    <property type="match status" value="1"/>
</dbReference>